<feature type="region of interest" description="Disordered" evidence="1">
    <location>
        <begin position="1"/>
        <end position="56"/>
    </location>
</feature>
<organism evidence="3 4">
    <name type="scientific">Actinophytocola oryzae</name>
    <dbReference type="NCBI Taxonomy" id="502181"/>
    <lineage>
        <taxon>Bacteria</taxon>
        <taxon>Bacillati</taxon>
        <taxon>Actinomycetota</taxon>
        <taxon>Actinomycetes</taxon>
        <taxon>Pseudonocardiales</taxon>
        <taxon>Pseudonocardiaceae</taxon>
    </lineage>
</organism>
<dbReference type="OrthoDB" id="3206608at2"/>
<dbReference type="Pfam" id="PF04471">
    <property type="entry name" value="Mrr_cat"/>
    <property type="match status" value="1"/>
</dbReference>
<keyword evidence="4" id="KW-1185">Reference proteome</keyword>
<proteinExistence type="predicted"/>
<name>A0A4R7VNW4_9PSEU</name>
<dbReference type="GO" id="GO:0009307">
    <property type="term" value="P:DNA restriction-modification system"/>
    <property type="evidence" value="ECO:0007669"/>
    <property type="project" value="InterPro"/>
</dbReference>
<protein>
    <submittedName>
        <fullName evidence="3">Restriction system protein</fullName>
    </submittedName>
</protein>
<gene>
    <name evidence="3" type="ORF">CLV71_106399</name>
</gene>
<dbReference type="InterPro" id="IPR011335">
    <property type="entry name" value="Restrct_endonuc-II-like"/>
</dbReference>
<dbReference type="InterPro" id="IPR007560">
    <property type="entry name" value="Restrct_endonuc_IV_Mrr"/>
</dbReference>
<dbReference type="PANTHER" id="PTHR30015:SF7">
    <property type="entry name" value="TYPE IV METHYL-DIRECTED RESTRICTION ENZYME ECOKMRR"/>
    <property type="match status" value="1"/>
</dbReference>
<dbReference type="InterPro" id="IPR011856">
    <property type="entry name" value="tRNA_endonuc-like_dom_sf"/>
</dbReference>
<dbReference type="InterPro" id="IPR052906">
    <property type="entry name" value="Type_IV_Methyl-Rstrct_Enzyme"/>
</dbReference>
<dbReference type="PANTHER" id="PTHR30015">
    <property type="entry name" value="MRR RESTRICTION SYSTEM PROTEIN"/>
    <property type="match status" value="1"/>
</dbReference>
<feature type="domain" description="Restriction endonuclease type IV Mrr" evidence="2">
    <location>
        <begin position="389"/>
        <end position="501"/>
    </location>
</feature>
<dbReference type="Proteomes" id="UP000294927">
    <property type="component" value="Unassembled WGS sequence"/>
</dbReference>
<evidence type="ECO:0000256" key="1">
    <source>
        <dbReference type="SAM" id="MobiDB-lite"/>
    </source>
</evidence>
<dbReference type="GO" id="GO:0015666">
    <property type="term" value="F:restriction endodeoxyribonuclease activity"/>
    <property type="evidence" value="ECO:0007669"/>
    <property type="project" value="TreeGrafter"/>
</dbReference>
<dbReference type="SUPFAM" id="SSF52980">
    <property type="entry name" value="Restriction endonuclease-like"/>
    <property type="match status" value="1"/>
</dbReference>
<sequence>MATSRGGRQEWERQQQAQAREAERRRREAERAKAAAEKERKQQYRDSRQAEVDNKNAQLEQRVAQLSAILVSGLHRTARIDILAQVPRPKAEPLRLGPLANPVPTPTWDRFAPRLPGTIARMLGGTTRYERTEAAARVQYDEAVQEAVRQEAERQRRVRALCSEHTDRINADEQKWRDRVASANAYVRAIADRDKAAIETYLKQVLTRVSLPADFPRKVDVIFNPRAEQAVVQIELPPHDTVPTVSSYKYLTTKDEERSAARPRTEVESLYRKVISQVALLCARDLFDSDPKLQSVGLNGHTHAINPATGEQEYPCLISMNVERDTFPKDDNLSKVTPEACVKHLKAIVSNHPYALEPIEPILDFDLSKYKFVEGFDAVATLDSRPDLMEMSPTNFEHLVRQIFEAQGAEGWTTQQSKDDGVDAVIVQRKALMGGLSIVQAKRYSGVVGVNHVRELAGAMEEKKAGWGILITTSWFASGCLQKAREHGRMELIDGEKLTYLIKEYLGKEVLIGIPNRPH</sequence>
<feature type="compositionally biased region" description="Basic and acidic residues" evidence="1">
    <location>
        <begin position="20"/>
        <end position="54"/>
    </location>
</feature>
<reference evidence="3 4" key="1">
    <citation type="submission" date="2019-03" db="EMBL/GenBank/DDBJ databases">
        <title>Genomic Encyclopedia of Archaeal and Bacterial Type Strains, Phase II (KMG-II): from individual species to whole genera.</title>
        <authorList>
            <person name="Goeker M."/>
        </authorList>
    </citation>
    <scope>NUCLEOTIDE SEQUENCE [LARGE SCALE GENOMIC DNA]</scope>
    <source>
        <strain evidence="3 4">DSM 45499</strain>
    </source>
</reference>
<accession>A0A4R7VNW4</accession>
<comment type="caution">
    <text evidence="3">The sequence shown here is derived from an EMBL/GenBank/DDBJ whole genome shotgun (WGS) entry which is preliminary data.</text>
</comment>
<dbReference type="EMBL" id="SOCP01000006">
    <property type="protein sequence ID" value="TDV51048.1"/>
    <property type="molecule type" value="Genomic_DNA"/>
</dbReference>
<evidence type="ECO:0000259" key="2">
    <source>
        <dbReference type="Pfam" id="PF04471"/>
    </source>
</evidence>
<dbReference type="AlphaFoldDB" id="A0A4R7VNW4"/>
<evidence type="ECO:0000313" key="4">
    <source>
        <dbReference type="Proteomes" id="UP000294927"/>
    </source>
</evidence>
<dbReference type="GO" id="GO:0003677">
    <property type="term" value="F:DNA binding"/>
    <property type="evidence" value="ECO:0007669"/>
    <property type="project" value="InterPro"/>
</dbReference>
<dbReference type="Gene3D" id="3.40.1350.10">
    <property type="match status" value="1"/>
</dbReference>
<evidence type="ECO:0000313" key="3">
    <source>
        <dbReference type="EMBL" id="TDV51048.1"/>
    </source>
</evidence>
<dbReference type="RefSeq" id="WP_133904246.1">
    <property type="nucleotide sequence ID" value="NZ_SOCP01000006.1"/>
</dbReference>